<keyword evidence="2" id="KW-1185">Reference proteome</keyword>
<accession>A0A4S3JS82</accession>
<reference evidence="1 2" key="1">
    <citation type="submission" date="2019-03" db="EMBL/GenBank/DDBJ databases">
        <title>The genome sequence of a newly discovered highly antifungal drug resistant Aspergillus species, Aspergillus tanneri NIH 1004.</title>
        <authorList>
            <person name="Mounaud S."/>
            <person name="Singh I."/>
            <person name="Joardar V."/>
            <person name="Pakala S."/>
            <person name="Pakala S."/>
            <person name="Venepally P."/>
            <person name="Hoover J."/>
            <person name="Nierman W."/>
            <person name="Chung J."/>
            <person name="Losada L."/>
        </authorList>
    </citation>
    <scope>NUCLEOTIDE SEQUENCE [LARGE SCALE GENOMIC DNA]</scope>
    <source>
        <strain evidence="1 2">NIH1004</strain>
    </source>
</reference>
<proteinExistence type="predicted"/>
<dbReference type="Proteomes" id="UP000308092">
    <property type="component" value="Unassembled WGS sequence"/>
</dbReference>
<sequence>MRRPPPSANADWLYGRFRILVPRLDFQRSRAVHSWAHKTGFSGYDNCLSCDFCEDLKFR</sequence>
<dbReference type="VEuPathDB" id="FungiDB:EYZ11_002003"/>
<evidence type="ECO:0000313" key="2">
    <source>
        <dbReference type="Proteomes" id="UP000308092"/>
    </source>
</evidence>
<dbReference type="EMBL" id="SOSA01000042">
    <property type="protein sequence ID" value="THC98495.1"/>
    <property type="molecule type" value="Genomic_DNA"/>
</dbReference>
<evidence type="ECO:0000313" key="1">
    <source>
        <dbReference type="EMBL" id="THC98495.1"/>
    </source>
</evidence>
<comment type="caution">
    <text evidence="1">The sequence shown here is derived from an EMBL/GenBank/DDBJ whole genome shotgun (WGS) entry which is preliminary data.</text>
</comment>
<organism evidence="1 2">
    <name type="scientific">Aspergillus tanneri</name>
    <dbReference type="NCBI Taxonomy" id="1220188"/>
    <lineage>
        <taxon>Eukaryota</taxon>
        <taxon>Fungi</taxon>
        <taxon>Dikarya</taxon>
        <taxon>Ascomycota</taxon>
        <taxon>Pezizomycotina</taxon>
        <taxon>Eurotiomycetes</taxon>
        <taxon>Eurotiomycetidae</taxon>
        <taxon>Eurotiales</taxon>
        <taxon>Aspergillaceae</taxon>
        <taxon>Aspergillus</taxon>
        <taxon>Aspergillus subgen. Circumdati</taxon>
    </lineage>
</organism>
<gene>
    <name evidence="1" type="ORF">EYZ11_002003</name>
</gene>
<name>A0A4S3JS82_9EURO</name>
<dbReference type="AlphaFoldDB" id="A0A4S3JS82"/>
<protein>
    <submittedName>
        <fullName evidence="1">Uncharacterized protein</fullName>
    </submittedName>
</protein>